<gene>
    <name evidence="2" type="ORF">FHR83_005565</name>
</gene>
<keyword evidence="3" id="KW-1185">Reference proteome</keyword>
<sequence length="182" mass="18618">MRLVPPLLRRPRAALAAGAVALVAAVAAALLFNGGPAAATWKTLSGTPTCDCVVKDSGSGKYRAVFGYVSNASANGTIAAGDNNRLTLDGGTMSTDAKVTTVFQPGTHKASFTTGWVTKETSVTWKVGGKEVTANWKRPTCGNDVSLPAGGNGFGPILAFLAAGVVAVAVTVWRKRRGARVS</sequence>
<name>A0A7W5AKQ2_9ACTN</name>
<dbReference type="EMBL" id="JACHXF010000012">
    <property type="protein sequence ID" value="MBB3097881.1"/>
    <property type="molecule type" value="Genomic_DNA"/>
</dbReference>
<organism evidence="2 3">
    <name type="scientific">Actinoplanes campanulatus</name>
    <dbReference type="NCBI Taxonomy" id="113559"/>
    <lineage>
        <taxon>Bacteria</taxon>
        <taxon>Bacillati</taxon>
        <taxon>Actinomycetota</taxon>
        <taxon>Actinomycetes</taxon>
        <taxon>Micromonosporales</taxon>
        <taxon>Micromonosporaceae</taxon>
        <taxon>Actinoplanes</taxon>
    </lineage>
</organism>
<comment type="caution">
    <text evidence="2">The sequence shown here is derived from an EMBL/GenBank/DDBJ whole genome shotgun (WGS) entry which is preliminary data.</text>
</comment>
<evidence type="ECO:0000313" key="3">
    <source>
        <dbReference type="Proteomes" id="UP000590749"/>
    </source>
</evidence>
<dbReference type="RefSeq" id="WP_183223366.1">
    <property type="nucleotide sequence ID" value="NZ_BMPW01000009.1"/>
</dbReference>
<dbReference type="AlphaFoldDB" id="A0A7W5AKQ2"/>
<proteinExistence type="predicted"/>
<keyword evidence="1" id="KW-1133">Transmembrane helix</keyword>
<evidence type="ECO:0000256" key="1">
    <source>
        <dbReference type="SAM" id="Phobius"/>
    </source>
</evidence>
<reference evidence="2 3" key="1">
    <citation type="submission" date="2020-08" db="EMBL/GenBank/DDBJ databases">
        <title>Genomic Encyclopedia of Type Strains, Phase III (KMG-III): the genomes of soil and plant-associated and newly described type strains.</title>
        <authorList>
            <person name="Whitman W."/>
        </authorList>
    </citation>
    <scope>NUCLEOTIDE SEQUENCE [LARGE SCALE GENOMIC DNA]</scope>
    <source>
        <strain evidence="2 3">CECT 3287</strain>
    </source>
</reference>
<evidence type="ECO:0000313" key="2">
    <source>
        <dbReference type="EMBL" id="MBB3097881.1"/>
    </source>
</evidence>
<feature type="transmembrane region" description="Helical" evidence="1">
    <location>
        <begin position="153"/>
        <end position="173"/>
    </location>
</feature>
<protein>
    <submittedName>
        <fullName evidence="2">Uncharacterized protein</fullName>
    </submittedName>
</protein>
<keyword evidence="1" id="KW-0472">Membrane</keyword>
<dbReference type="Proteomes" id="UP000590749">
    <property type="component" value="Unassembled WGS sequence"/>
</dbReference>
<keyword evidence="1" id="KW-0812">Transmembrane</keyword>
<accession>A0A7W5AKQ2</accession>